<feature type="compositionally biased region" description="Acidic residues" evidence="2">
    <location>
        <begin position="732"/>
        <end position="749"/>
    </location>
</feature>
<organism evidence="6 7">
    <name type="scientific">Prorocentrum cordatum</name>
    <dbReference type="NCBI Taxonomy" id="2364126"/>
    <lineage>
        <taxon>Eukaryota</taxon>
        <taxon>Sar</taxon>
        <taxon>Alveolata</taxon>
        <taxon>Dinophyceae</taxon>
        <taxon>Prorocentrales</taxon>
        <taxon>Prorocentraceae</taxon>
        <taxon>Prorocentrum</taxon>
    </lineage>
</organism>
<comment type="cofactor">
    <cofactor evidence="1">
        <name>Mg(2+)</name>
        <dbReference type="ChEBI" id="CHEBI:18420"/>
    </cofactor>
</comment>
<gene>
    <name evidence="6" type="ORF">PCOR1329_LOCUS84283</name>
</gene>
<dbReference type="Pfam" id="PF20209">
    <property type="entry name" value="DUF6570"/>
    <property type="match status" value="1"/>
</dbReference>
<keyword evidence="7" id="KW-1185">Reference proteome</keyword>
<evidence type="ECO:0000313" key="7">
    <source>
        <dbReference type="Proteomes" id="UP001189429"/>
    </source>
</evidence>
<dbReference type="InterPro" id="IPR010285">
    <property type="entry name" value="DNA_helicase_pif1-like_DEAD"/>
</dbReference>
<dbReference type="EC" id="5.6.2.3" evidence="1"/>
<dbReference type="EMBL" id="CAUYUJ010022305">
    <property type="protein sequence ID" value="CAK0910018.1"/>
    <property type="molecule type" value="Genomic_DNA"/>
</dbReference>
<dbReference type="InterPro" id="IPR027417">
    <property type="entry name" value="P-loop_NTPase"/>
</dbReference>
<dbReference type="SUPFAM" id="SSF52540">
    <property type="entry name" value="P-loop containing nucleoside triphosphate hydrolases"/>
    <property type="match status" value="1"/>
</dbReference>
<dbReference type="InterPro" id="IPR046700">
    <property type="entry name" value="DUF6570"/>
</dbReference>
<evidence type="ECO:0000313" key="6">
    <source>
        <dbReference type="EMBL" id="CAK0910018.1"/>
    </source>
</evidence>
<dbReference type="Proteomes" id="UP001189429">
    <property type="component" value="Unassembled WGS sequence"/>
</dbReference>
<proteinExistence type="inferred from homology"/>
<name>A0ABN9YBJ6_9DINO</name>
<feature type="region of interest" description="Disordered" evidence="2">
    <location>
        <begin position="716"/>
        <end position="749"/>
    </location>
</feature>
<evidence type="ECO:0000259" key="4">
    <source>
        <dbReference type="Pfam" id="PF14214"/>
    </source>
</evidence>
<sequence>ERNLKLCSECFKSRIPCSHCAAPTPAGFLTRSKCSNESCEGSVVFCSACSGMSNGQSKAKCQSCWAQDGRCCVHCGRMRAREHLIYRRACKACFAARSCAVCHAVPPASLETPQCEMCDNLALWCPECTTPEQRAAGLCKTHWDSPGCAFCYRTEDSATKEPLQVSMIECGTESCSKVVRSCFVCSSHFKQSAALCDVCWKAAGSKCIGCGVKPARAARVYQHFCQKCFGEERLADLVRDESRKFLADEPRPQRLDDDVLLALAKPEPGSLPKYAETPEYLDPNHCRFCKQPWGDSDDDDKRRHLLEECRHDLHQRDGEDILQTCRRTVLERARAEGLDAVSPQVGRFCVAQYKNAQTDERYVYDACAVCCRKTPKCDLNRVHIPSSSSAKCPEWLSWSEEFWNENKETWYEQVDKLLSIEQYLKKFFKVSERAQEARESVEACSRGEPHELGFTKVEDAKNWVDRVRPWEDNLRRDMREHSVVSPGDPNHRWVLYKYAVCTDAPEGSGGDLRLSMCKECAEALSNTHTDSRGRCCPRVRMPSEALANGMWRGPDPEELTHLTYTECKVINLARVYVSVKRVLLDRASFARTSADEAPRYRQKNVVAYPQSPDAALTAIGLSPMALAHTLIVQFVGSRADGIWHHPDLQVSVARLRAAFRWLCSNSWNHMEAARHHAACADSGLLHESIEELLDACATSVGGSSGVPRELVDSATSISGSRASVQSKGPADCTEEGERDTEENGPEEAENAAVVNGGLADVDSLQLWTQVIKNFKAAQRFKEELAALDPADLSARAEKKRMHGVSMAQAIEDLEKLSNEKMRKRLEEWARSETDDRAPLKITHETTFLSARTPNFWASCFVRLFPRGDCQETCPERKAADRTVSFLSSNKWIQCLLKRADCDYWRKDLEFVASVVNIFMRRDQMSKVEACMRETPGGGFMGITPDEMQRVNEITAEGLVAAAIAMGGDAKGMSDLLRNKKLTQPVRTAAEKMQAVSRKVRGSAEERDSYRWNFRALQINSGCSTLFFTLNPRDIRSPLTVLLVQDGTEMQRRFSLNMSDKEAEDWMKEFQAEHPRLLHRRVAQDPYYAQRVFHSTVKDVMRYIFNCADGPSNLPPDGIAASEVPGVFGYVRSYLGVVEEQMRKALHIHMLVQILGFSHPDDIFKKNFFLDEFKRLYYYHASVMFRSQEAVAHHFAVPKAMRTTAGLPLFPVTLKQRSMIGSARVEESNLAQTVARGLDVPPALSRSVPEYPFFVGSYHGDENVSGSDWGSRAVVEIFSRSRKTGNHVCRPSVCHKGRLGKRGFCRMFYWHLVKVEDPKTGRLVAKRQHGLQLHPRWDGVGPPPVLGYPHVGLPALETTHQWHFKLSYPIILGPQCNHDIQVLPRLCALKSSSPDAVPDEAEVATARAGMIEQQAANEFYCSSCSSKSAPHAEGLVLTLAVSLHQKEQDAKEAAGRGDEPESVHEKAKRILHRLLSAANNRMHKGFPEMLSYLLEEPTLYSSHEFVTVLTPGLNMLISKRLSEVATGAETSGPSTAARPYSTKLYRRPFLTEYDYLYRPDELEDFPLYFFFAACEARQARPDGHRPVNTVAWHVAADGKRQFSAEKLYSREREKVRLRGDPSEHRPLGPELYKYAYCVTVRLSIAWRIPVLRGFLPPCPEAKKDGDDEAKRLEDEVKYAVYVQLLFRPFRAVEDVLRRAPPAPWTHKPAECYGAFLNEFEDWRSTQESIASRARSDTPPLSKEWWACRVCECLRNYDLVAKRHVSVVDRVPTGGALRGYPDAAADIDGPDPNRADDEEMLMESDSDESRGDAAMEDDAPSDAAVPRASGREADPVSQLCGTVEIDLNELVNSDTLAKSRSNEAKYLRGFIEEEKKCVSGRTAAADGDGAFQECSLSARKSLIVSDMQQKFFKIVNEGEDKVEMVRKVEKTKSDVLQQRIDAAMARIPVAHERKVPLLARQSSTSVVEAALFLLSQKVLDIPDVGGINVKQARALLWNALWLQDVMNREWSLDDPSGSQCSSSSSLADGFQLALMGPGGTGKTAVLRVAEALVSYFLGAESVRKCAPSNSAARLIGGDTTRAACKLPFGNISVRDRKARLSVAALEKHRQRWKKARACFIDEVSMVSSDQLHASEVRIREAKDDRKPFGGLGMILSGDFLQLPPVDPGDAQKSLATPLKETGALDAAPENPDAKDQDVKRKKLADAAQGVQLWQRVRHVVCLDVNIRAPGKLSKLLAEMRDGKGISSECWQMYLDRIMERNDQRLSEGSSPFSKYDWQFIVHRHKIRVHRSLVNAKAATSCGHKPLFIVQARDE</sequence>
<dbReference type="InterPro" id="IPR051055">
    <property type="entry name" value="PIF1_helicase"/>
</dbReference>
<dbReference type="Pfam" id="PF14214">
    <property type="entry name" value="Helitron_like_N"/>
    <property type="match status" value="1"/>
</dbReference>
<feature type="domain" description="Helitron helicase-like" evidence="4">
    <location>
        <begin position="972"/>
        <end position="1151"/>
    </location>
</feature>
<protein>
    <recommendedName>
        <fullName evidence="1">ATP-dependent DNA helicase</fullName>
        <ecNumber evidence="1">5.6.2.3</ecNumber>
    </recommendedName>
</protein>
<comment type="similarity">
    <text evidence="1">Belongs to the helicase family.</text>
</comment>
<feature type="domain" description="DNA helicase Pif1-like DEAD-box helicase" evidence="3">
    <location>
        <begin position="2027"/>
        <end position="2170"/>
    </location>
</feature>
<feature type="domain" description="DUF6570" evidence="5">
    <location>
        <begin position="540"/>
        <end position="666"/>
    </location>
</feature>
<evidence type="ECO:0000256" key="1">
    <source>
        <dbReference type="RuleBase" id="RU363044"/>
    </source>
</evidence>
<evidence type="ECO:0000256" key="2">
    <source>
        <dbReference type="SAM" id="MobiDB-lite"/>
    </source>
</evidence>
<keyword evidence="1" id="KW-0227">DNA damage</keyword>
<keyword evidence="1" id="KW-0547">Nucleotide-binding</keyword>
<keyword evidence="1" id="KW-0347">Helicase</keyword>
<feature type="non-terminal residue" evidence="6">
    <location>
        <position position="1"/>
    </location>
</feature>
<dbReference type="PANTHER" id="PTHR47642">
    <property type="entry name" value="ATP-DEPENDENT DNA HELICASE"/>
    <property type="match status" value="1"/>
</dbReference>
<feature type="region of interest" description="Disordered" evidence="2">
    <location>
        <begin position="2178"/>
        <end position="2197"/>
    </location>
</feature>
<feature type="non-terminal residue" evidence="6">
    <location>
        <position position="2312"/>
    </location>
</feature>
<keyword evidence="1" id="KW-0378">Hydrolase</keyword>
<accession>A0ABN9YBJ6</accession>
<dbReference type="Pfam" id="PF05970">
    <property type="entry name" value="PIF1"/>
    <property type="match status" value="1"/>
</dbReference>
<dbReference type="Gene3D" id="3.40.50.300">
    <property type="entry name" value="P-loop containing nucleotide triphosphate hydrolases"/>
    <property type="match status" value="1"/>
</dbReference>
<feature type="compositionally biased region" description="Low complexity" evidence="2">
    <location>
        <begin position="1779"/>
        <end position="1790"/>
    </location>
</feature>
<evidence type="ECO:0000259" key="3">
    <source>
        <dbReference type="Pfam" id="PF05970"/>
    </source>
</evidence>
<feature type="compositionally biased region" description="Acidic residues" evidence="2">
    <location>
        <begin position="1794"/>
        <end position="1804"/>
    </location>
</feature>
<feature type="region of interest" description="Disordered" evidence="2">
    <location>
        <begin position="1776"/>
        <end position="1833"/>
    </location>
</feature>
<comment type="catalytic activity">
    <reaction evidence="1">
        <text>ATP + H2O = ADP + phosphate + H(+)</text>
        <dbReference type="Rhea" id="RHEA:13065"/>
        <dbReference type="ChEBI" id="CHEBI:15377"/>
        <dbReference type="ChEBI" id="CHEBI:15378"/>
        <dbReference type="ChEBI" id="CHEBI:30616"/>
        <dbReference type="ChEBI" id="CHEBI:43474"/>
        <dbReference type="ChEBI" id="CHEBI:456216"/>
        <dbReference type="EC" id="5.6.2.3"/>
    </reaction>
</comment>
<keyword evidence="1" id="KW-0067">ATP-binding</keyword>
<dbReference type="PANTHER" id="PTHR47642:SF5">
    <property type="entry name" value="ATP-DEPENDENT DNA HELICASE"/>
    <property type="match status" value="1"/>
</dbReference>
<reference evidence="6" key="1">
    <citation type="submission" date="2023-10" db="EMBL/GenBank/DDBJ databases">
        <authorList>
            <person name="Chen Y."/>
            <person name="Shah S."/>
            <person name="Dougan E. K."/>
            <person name="Thang M."/>
            <person name="Chan C."/>
        </authorList>
    </citation>
    <scope>NUCLEOTIDE SEQUENCE [LARGE SCALE GENOMIC DNA]</scope>
</reference>
<keyword evidence="1" id="KW-0234">DNA repair</keyword>
<comment type="caution">
    <text evidence="6">The sequence shown here is derived from an EMBL/GenBank/DDBJ whole genome shotgun (WGS) entry which is preliminary data.</text>
</comment>
<feature type="compositionally biased region" description="Polar residues" evidence="2">
    <location>
        <begin position="716"/>
        <end position="726"/>
    </location>
</feature>
<keyword evidence="1" id="KW-0233">DNA recombination</keyword>
<dbReference type="InterPro" id="IPR025476">
    <property type="entry name" value="Helitron_helicase-like"/>
</dbReference>
<evidence type="ECO:0000259" key="5">
    <source>
        <dbReference type="Pfam" id="PF20209"/>
    </source>
</evidence>